<dbReference type="EMBL" id="JBEWCH010000008">
    <property type="protein sequence ID" value="MET1475475.1"/>
    <property type="molecule type" value="Genomic_DNA"/>
</dbReference>
<evidence type="ECO:0000313" key="1">
    <source>
        <dbReference type="EMBL" id="MET1475475.1"/>
    </source>
</evidence>
<reference evidence="1 2" key="1">
    <citation type="submission" date="2024-06" db="EMBL/GenBank/DDBJ databases">
        <title>Burkholderia sola in Mexico.</title>
        <authorList>
            <person name="Estrada P."/>
        </authorList>
    </citation>
    <scope>NUCLEOTIDE SEQUENCE [LARGE SCALE GENOMIC DNA]</scope>
    <source>
        <strain evidence="1 2">CpTa8-5</strain>
    </source>
</reference>
<protein>
    <submittedName>
        <fullName evidence="1">Uncharacterized protein</fullName>
    </submittedName>
</protein>
<organism evidence="1 2">
    <name type="scientific">Burkholderia sola</name>
    <dbReference type="NCBI Taxonomy" id="2843302"/>
    <lineage>
        <taxon>Bacteria</taxon>
        <taxon>Pseudomonadati</taxon>
        <taxon>Pseudomonadota</taxon>
        <taxon>Betaproteobacteria</taxon>
        <taxon>Burkholderiales</taxon>
        <taxon>Burkholderiaceae</taxon>
        <taxon>Burkholderia</taxon>
        <taxon>Burkholderia cepacia complex</taxon>
    </lineage>
</organism>
<gene>
    <name evidence="1" type="ORF">ABXL37_14545</name>
</gene>
<keyword evidence="2" id="KW-1185">Reference proteome</keyword>
<proteinExistence type="predicted"/>
<accession>A0ABV2C8P9</accession>
<sequence>MNASVGRGAGAARAEWLLSDIFTLADVPRTPPAALHFIECQNVAHATIQAANDA</sequence>
<dbReference type="Proteomes" id="UP001548587">
    <property type="component" value="Unassembled WGS sequence"/>
</dbReference>
<comment type="caution">
    <text evidence="1">The sequence shown here is derived from an EMBL/GenBank/DDBJ whole genome shotgun (WGS) entry which is preliminary data.</text>
</comment>
<name>A0ABV2C8P9_9BURK</name>
<dbReference type="RefSeq" id="WP_209925838.1">
    <property type="nucleotide sequence ID" value="NZ_JBEWCH010000008.1"/>
</dbReference>
<evidence type="ECO:0000313" key="2">
    <source>
        <dbReference type="Proteomes" id="UP001548587"/>
    </source>
</evidence>